<organism evidence="3 4">
    <name type="scientific">Chryseobacterium endalhagicum</name>
    <dbReference type="NCBI Taxonomy" id="2797638"/>
    <lineage>
        <taxon>Bacteria</taxon>
        <taxon>Pseudomonadati</taxon>
        <taxon>Bacteroidota</taxon>
        <taxon>Flavobacteriia</taxon>
        <taxon>Flavobacteriales</taxon>
        <taxon>Weeksellaceae</taxon>
        <taxon>Chryseobacterium group</taxon>
        <taxon>Chryseobacterium</taxon>
    </lineage>
</organism>
<name>A0ABS1QLD5_9FLAO</name>
<accession>A0ABS1QLD5</accession>
<keyword evidence="1" id="KW-0472">Membrane</keyword>
<evidence type="ECO:0000259" key="2">
    <source>
        <dbReference type="Pfam" id="PF18935"/>
    </source>
</evidence>
<protein>
    <recommendedName>
        <fullName evidence="2">DUF5683 domain-containing protein</fullName>
    </recommendedName>
</protein>
<evidence type="ECO:0000313" key="3">
    <source>
        <dbReference type="EMBL" id="MBL1223046.1"/>
    </source>
</evidence>
<dbReference type="InterPro" id="IPR043738">
    <property type="entry name" value="DUF5683"/>
</dbReference>
<reference evidence="3 4" key="1">
    <citation type="submission" date="2020-12" db="EMBL/GenBank/DDBJ databases">
        <title>Chryseobacterium endoalhailicus sp. nov., isolated from seed of leguminous plant.</title>
        <authorList>
            <person name="Zhang X."/>
        </authorList>
    </citation>
    <scope>NUCLEOTIDE SEQUENCE [LARGE SCALE GENOMIC DNA]</scope>
    <source>
        <strain evidence="3 4">L7</strain>
    </source>
</reference>
<comment type="caution">
    <text evidence="3">The sequence shown here is derived from an EMBL/GenBank/DDBJ whole genome shotgun (WGS) entry which is preliminary data.</text>
</comment>
<proteinExistence type="predicted"/>
<feature type="transmembrane region" description="Helical" evidence="1">
    <location>
        <begin position="164"/>
        <end position="187"/>
    </location>
</feature>
<dbReference type="RefSeq" id="WP_202093941.1">
    <property type="nucleotide sequence ID" value="NZ_JAELVM010000003.1"/>
</dbReference>
<evidence type="ECO:0000313" key="4">
    <source>
        <dbReference type="Proteomes" id="UP000661696"/>
    </source>
</evidence>
<evidence type="ECO:0000256" key="1">
    <source>
        <dbReference type="SAM" id="Phobius"/>
    </source>
</evidence>
<keyword evidence="1" id="KW-1133">Transmembrane helix</keyword>
<keyword evidence="1" id="KW-0812">Transmembrane</keyword>
<dbReference type="EMBL" id="JAELVM010000003">
    <property type="protein sequence ID" value="MBL1223046.1"/>
    <property type="molecule type" value="Genomic_DNA"/>
</dbReference>
<keyword evidence="4" id="KW-1185">Reference proteome</keyword>
<dbReference type="Proteomes" id="UP000661696">
    <property type="component" value="Unassembled WGS sequence"/>
</dbReference>
<dbReference type="Pfam" id="PF18935">
    <property type="entry name" value="DUF5683"/>
    <property type="match status" value="1"/>
</dbReference>
<feature type="domain" description="DUF5683" evidence="2">
    <location>
        <begin position="74"/>
        <end position="221"/>
    </location>
</feature>
<gene>
    <name evidence="3" type="ORF">JET18_19505</name>
</gene>
<feature type="transmembrane region" description="Helical" evidence="1">
    <location>
        <begin position="97"/>
        <end position="116"/>
    </location>
</feature>
<sequence length="221" mass="24904">MKKIFFTFFLCTFAFMYSQVTPGDTVRVGPLPKDSTVAIVTQQPVKSVKPAKTEAKLIEDLENANGPTKKTIKLNPTRAGLYSAVFPGLGQYYNKKYIKIPIVWGAVGAGVGYAIWSNNQYRKYREYYIAKLNGTPNEFVDTHPWLDKVALGNAQDRSKRQRDYAIAITGLIYILNIVDAVVDAHLYESRHDPDLTFNPTVIQDQYGFSTPKTGLSLSYRF</sequence>